<feature type="compositionally biased region" description="Polar residues" evidence="1">
    <location>
        <begin position="129"/>
        <end position="138"/>
    </location>
</feature>
<dbReference type="Gene3D" id="3.40.630.40">
    <property type="entry name" value="Zn-dependent exopeptidases"/>
    <property type="match status" value="1"/>
</dbReference>
<feature type="non-terminal residue" evidence="2">
    <location>
        <position position="1"/>
    </location>
</feature>
<feature type="region of interest" description="Disordered" evidence="1">
    <location>
        <begin position="109"/>
        <end position="138"/>
    </location>
</feature>
<reference evidence="2 3" key="1">
    <citation type="submission" date="2024-03" db="EMBL/GenBank/DDBJ databases">
        <title>Human intestinal bacterial collection.</title>
        <authorList>
            <person name="Pauvert C."/>
            <person name="Hitch T.C.A."/>
            <person name="Clavel T."/>
        </authorList>
    </citation>
    <scope>NUCLEOTIDE SEQUENCE [LARGE SCALE GENOMIC DNA]</scope>
    <source>
        <strain evidence="2 3">CLA-AA-H190</strain>
    </source>
</reference>
<dbReference type="Proteomes" id="UP001469749">
    <property type="component" value="Unassembled WGS sequence"/>
</dbReference>
<dbReference type="SUPFAM" id="SSF53187">
    <property type="entry name" value="Zn-dependent exopeptidases"/>
    <property type="match status" value="1"/>
</dbReference>
<proteinExistence type="predicted"/>
<evidence type="ECO:0000313" key="3">
    <source>
        <dbReference type="Proteomes" id="UP001469749"/>
    </source>
</evidence>
<keyword evidence="3" id="KW-1185">Reference proteome</keyword>
<sequence length="214" mass="23171">SEKLAEKMIDAIVKVMKPSTGITYNRGVVTKTQSNGADWYGVIRGAVSGAASQGQAKNGPVRYDYIVEHGFHDNPKECLFLSKQENLKAIAEAKAAAIAEYFGIGNKKQSTNQSGQSGQNNRNNDSHQTDQNTSTDSTILNKKTAYMVRVSVDDLNIRQAPTIYSKAVGFTGKGVFTITEEATGIVNAAGERSRWGKLKSGQGWICLDYAEKVA</sequence>
<name>A0ABV1B9P4_9FIRM</name>
<evidence type="ECO:0000256" key="1">
    <source>
        <dbReference type="SAM" id="MobiDB-lite"/>
    </source>
</evidence>
<feature type="compositionally biased region" description="Low complexity" evidence="1">
    <location>
        <begin position="109"/>
        <end position="123"/>
    </location>
</feature>
<evidence type="ECO:0000313" key="2">
    <source>
        <dbReference type="EMBL" id="MEQ2366707.1"/>
    </source>
</evidence>
<gene>
    <name evidence="2" type="ORF">WMO25_16705</name>
</gene>
<organism evidence="2 3">
    <name type="scientific">Coprococcus intestinihominis</name>
    <dbReference type="NCBI Taxonomy" id="3133154"/>
    <lineage>
        <taxon>Bacteria</taxon>
        <taxon>Bacillati</taxon>
        <taxon>Bacillota</taxon>
        <taxon>Clostridia</taxon>
        <taxon>Lachnospirales</taxon>
        <taxon>Lachnospiraceae</taxon>
        <taxon>Coprococcus</taxon>
    </lineage>
</organism>
<dbReference type="EMBL" id="JBBMEK010000336">
    <property type="protein sequence ID" value="MEQ2366707.1"/>
    <property type="molecule type" value="Genomic_DNA"/>
</dbReference>
<comment type="caution">
    <text evidence="2">The sequence shown here is derived from an EMBL/GenBank/DDBJ whole genome shotgun (WGS) entry which is preliminary data.</text>
</comment>
<protein>
    <submittedName>
        <fullName evidence="2">Uncharacterized protein</fullName>
    </submittedName>
</protein>
<accession>A0ABV1B9P4</accession>